<dbReference type="GO" id="GO:0016747">
    <property type="term" value="F:acyltransferase activity, transferring groups other than amino-acyl groups"/>
    <property type="evidence" value="ECO:0007669"/>
    <property type="project" value="InterPro"/>
</dbReference>
<feature type="domain" description="N-acetyltransferase" evidence="1">
    <location>
        <begin position="3"/>
        <end position="125"/>
    </location>
</feature>
<dbReference type="CDD" id="cd04301">
    <property type="entry name" value="NAT_SF"/>
    <property type="match status" value="1"/>
</dbReference>
<dbReference type="SUPFAM" id="SSF55729">
    <property type="entry name" value="Acyl-CoA N-acyltransferases (Nat)"/>
    <property type="match status" value="1"/>
</dbReference>
<accession>A0A1S8CWN1</accession>
<name>A0A1S8CWN1_9GAMM</name>
<dbReference type="Gene3D" id="3.40.630.30">
    <property type="match status" value="1"/>
</dbReference>
<evidence type="ECO:0000313" key="3">
    <source>
        <dbReference type="Proteomes" id="UP000192132"/>
    </source>
</evidence>
<comment type="caution">
    <text evidence="2">The sequence shown here is derived from an EMBL/GenBank/DDBJ whole genome shotgun (WGS) entry which is preliminary data.</text>
</comment>
<dbReference type="PROSITE" id="PS51186">
    <property type="entry name" value="GNAT"/>
    <property type="match status" value="1"/>
</dbReference>
<protein>
    <submittedName>
        <fullName evidence="2">GNAT family N-acetyltransferase</fullName>
    </submittedName>
</protein>
<dbReference type="OrthoDB" id="5736859at2"/>
<gene>
    <name evidence="2" type="ORF">BKE30_05590</name>
</gene>
<dbReference type="Proteomes" id="UP000192132">
    <property type="component" value="Unassembled WGS sequence"/>
</dbReference>
<keyword evidence="3" id="KW-1185">Reference proteome</keyword>
<dbReference type="STRING" id="1907941.BKE30_05590"/>
<dbReference type="AlphaFoldDB" id="A0A1S8CWN1"/>
<dbReference type="InterPro" id="IPR016181">
    <property type="entry name" value="Acyl_CoA_acyltransferase"/>
</dbReference>
<dbReference type="RefSeq" id="WP_076877629.1">
    <property type="nucleotide sequence ID" value="NZ_MLCN01000013.1"/>
</dbReference>
<evidence type="ECO:0000259" key="1">
    <source>
        <dbReference type="PROSITE" id="PS51186"/>
    </source>
</evidence>
<dbReference type="EMBL" id="MLCN01000013">
    <property type="protein sequence ID" value="ONG41252.1"/>
    <property type="molecule type" value="Genomic_DNA"/>
</dbReference>
<dbReference type="Pfam" id="PF13508">
    <property type="entry name" value="Acetyltransf_7"/>
    <property type="match status" value="1"/>
</dbReference>
<proteinExistence type="predicted"/>
<dbReference type="InterPro" id="IPR000182">
    <property type="entry name" value="GNAT_dom"/>
</dbReference>
<sequence>MPITVHAYSEIQDEELRTQLKRLYDTSPEFGDGDDAVQQLETAMQQDSLIYTAEFNQKIIGAVWVSGQDNTRLVHYVVVHPSNRGRGVAERLIEGVCEAEEQKGVKHFKPGCGAIHRCLSHLGKI</sequence>
<organism evidence="2 3">
    <name type="scientific">Alkanindiges hydrocarboniclasticus</name>
    <dbReference type="NCBI Taxonomy" id="1907941"/>
    <lineage>
        <taxon>Bacteria</taxon>
        <taxon>Pseudomonadati</taxon>
        <taxon>Pseudomonadota</taxon>
        <taxon>Gammaproteobacteria</taxon>
        <taxon>Moraxellales</taxon>
        <taxon>Moraxellaceae</taxon>
        <taxon>Alkanindiges</taxon>
    </lineage>
</organism>
<evidence type="ECO:0000313" key="2">
    <source>
        <dbReference type="EMBL" id="ONG41252.1"/>
    </source>
</evidence>
<keyword evidence="2" id="KW-0808">Transferase</keyword>
<reference evidence="2 3" key="1">
    <citation type="submission" date="2016-10" db="EMBL/GenBank/DDBJ databases">
        <title>Draft Genome sequence of Alkanindiges sp. strain H1.</title>
        <authorList>
            <person name="Subhash Y."/>
            <person name="Lee S."/>
        </authorList>
    </citation>
    <scope>NUCLEOTIDE SEQUENCE [LARGE SCALE GENOMIC DNA]</scope>
    <source>
        <strain evidence="2 3">H1</strain>
    </source>
</reference>